<dbReference type="PANTHER" id="PTHR14015:SF2">
    <property type="entry name" value="OPIOID GROWTH FACTOR RECEPTOR (OGFR) CONSERVED DOMAIN-CONTAINING PROTEIN"/>
    <property type="match status" value="1"/>
</dbReference>
<protein>
    <submittedName>
        <fullName evidence="4">Opioid growth factor receptor</fullName>
    </submittedName>
</protein>
<comment type="similarity">
    <text evidence="1">Belongs to the opioid growth factor receptor family.</text>
</comment>
<gene>
    <name evidence="4" type="ORF">AMSG_01823</name>
</gene>
<dbReference type="InterPro" id="IPR006757">
    <property type="entry name" value="OGF_rcpt"/>
</dbReference>
<accession>A0A0L0DTJ8</accession>
<proteinExistence type="inferred from homology"/>
<dbReference type="InterPro" id="IPR039574">
    <property type="entry name" value="OGFr"/>
</dbReference>
<dbReference type="PANTHER" id="PTHR14015">
    <property type="entry name" value="OPIOID GROWTH FACTOR RECEPTOR OGFR ZETA-TYPE OPIOID RECEPTOR"/>
    <property type="match status" value="1"/>
</dbReference>
<feature type="domain" description="Opioid growth factor receptor (OGFr) conserved" evidence="3">
    <location>
        <begin position="57"/>
        <end position="209"/>
    </location>
</feature>
<keyword evidence="5" id="KW-1185">Reference proteome</keyword>
<dbReference type="Pfam" id="PF04664">
    <property type="entry name" value="OGFr_N"/>
    <property type="match status" value="1"/>
</dbReference>
<evidence type="ECO:0000256" key="2">
    <source>
        <dbReference type="SAM" id="MobiDB-lite"/>
    </source>
</evidence>
<dbReference type="GO" id="GO:0140625">
    <property type="term" value="F:opioid growth factor receptor activity"/>
    <property type="evidence" value="ECO:0007669"/>
    <property type="project" value="InterPro"/>
</dbReference>
<sequence length="517" mass="57454">MYTFSSPAAEVRERTRLRRWRSSKQPVDAMLFHTSPATVAVADPVEELQHELRLYERDRYVNWKFYSNTYPPLPHADFVDTALGLWWDDFGFLSANRDVFSWLFPTIGSRGVNAHASPLSKPEALLMTKDIFIANRLVRAFRLFLRFIGLELRDEVTGEIGAADSEGLWQRRGRKFASSSSFDAIVVRVIRSLTALGFARYSSGLIDFLKVAIFGDDGPTEYDHGYVRAHTRRKAFQKRGPLAPRARAFKTMWEPASRDNPFGKGAEIPTSVFFDPPPASADPGLADTRPVAATEHGDEMYLDEYSEYTVEDGELEPEPEPIVEAKPEPEPEPEPEPAVEAKPEPKPEPEPEPIVEAKPEPEPEPIVEAKPEPKPEPEPIVEAKPEPKPEPEPVVEAKPEPEPQPVIEATPEKTPDNDELELELELELSPSKDDSLGSLLDNDDDLDLSLGDNVAEVGAGGSDELDLDLGLSDDDDDDLLGLDDDDDDFGLDDLGLDGDDDLDLGDLSLGDDDEFEL</sequence>
<evidence type="ECO:0000313" key="5">
    <source>
        <dbReference type="Proteomes" id="UP000054408"/>
    </source>
</evidence>
<dbReference type="GeneID" id="25561551"/>
<dbReference type="STRING" id="461836.A0A0L0DTJ8"/>
<keyword evidence="4" id="KW-0675">Receptor</keyword>
<dbReference type="RefSeq" id="XP_013761334.1">
    <property type="nucleotide sequence ID" value="XM_013905880.1"/>
</dbReference>
<evidence type="ECO:0000313" key="4">
    <source>
        <dbReference type="EMBL" id="KNC55560.1"/>
    </source>
</evidence>
<dbReference type="OMA" id="MHKKPKD"/>
<organism evidence="4 5">
    <name type="scientific">Thecamonas trahens ATCC 50062</name>
    <dbReference type="NCBI Taxonomy" id="461836"/>
    <lineage>
        <taxon>Eukaryota</taxon>
        <taxon>Apusozoa</taxon>
        <taxon>Apusomonadida</taxon>
        <taxon>Apusomonadidae</taxon>
        <taxon>Thecamonas</taxon>
    </lineage>
</organism>
<evidence type="ECO:0000259" key="3">
    <source>
        <dbReference type="Pfam" id="PF04664"/>
    </source>
</evidence>
<dbReference type="Proteomes" id="UP000054408">
    <property type="component" value="Unassembled WGS sequence"/>
</dbReference>
<dbReference type="GO" id="GO:0016020">
    <property type="term" value="C:membrane"/>
    <property type="evidence" value="ECO:0007669"/>
    <property type="project" value="InterPro"/>
</dbReference>
<dbReference type="EMBL" id="GL349439">
    <property type="protein sequence ID" value="KNC55560.1"/>
    <property type="molecule type" value="Genomic_DNA"/>
</dbReference>
<feature type="compositionally biased region" description="Acidic residues" evidence="2">
    <location>
        <begin position="463"/>
        <end position="517"/>
    </location>
</feature>
<dbReference type="AlphaFoldDB" id="A0A0L0DTJ8"/>
<feature type="compositionally biased region" description="Acidic residues" evidence="2">
    <location>
        <begin position="417"/>
        <end position="426"/>
    </location>
</feature>
<feature type="compositionally biased region" description="Basic and acidic residues" evidence="2">
    <location>
        <begin position="339"/>
        <end position="401"/>
    </location>
</feature>
<reference evidence="4 5" key="1">
    <citation type="submission" date="2010-05" db="EMBL/GenBank/DDBJ databases">
        <title>The Genome Sequence of Thecamonas trahens ATCC 50062.</title>
        <authorList>
            <consortium name="The Broad Institute Genome Sequencing Platform"/>
            <person name="Russ C."/>
            <person name="Cuomo C."/>
            <person name="Shea T."/>
            <person name="Young S.K."/>
            <person name="Zeng Q."/>
            <person name="Koehrsen M."/>
            <person name="Haas B."/>
            <person name="Borodovsky M."/>
            <person name="Guigo R."/>
            <person name="Alvarado L."/>
            <person name="Berlin A."/>
            <person name="Bochicchio J."/>
            <person name="Borenstein D."/>
            <person name="Chapman S."/>
            <person name="Chen Z."/>
            <person name="Freedman E."/>
            <person name="Gellesch M."/>
            <person name="Goldberg J."/>
            <person name="Griggs A."/>
            <person name="Gujja S."/>
            <person name="Heilman E."/>
            <person name="Heiman D."/>
            <person name="Hepburn T."/>
            <person name="Howarth C."/>
            <person name="Jen D."/>
            <person name="Larson L."/>
            <person name="Mehta T."/>
            <person name="Park D."/>
            <person name="Pearson M."/>
            <person name="Roberts A."/>
            <person name="Saif S."/>
            <person name="Shenoy N."/>
            <person name="Sisk P."/>
            <person name="Stolte C."/>
            <person name="Sykes S."/>
            <person name="Thomson T."/>
            <person name="Walk T."/>
            <person name="White J."/>
            <person name="Yandava C."/>
            <person name="Burger G."/>
            <person name="Gray M.W."/>
            <person name="Holland P.W.H."/>
            <person name="King N."/>
            <person name="Lang F.B.F."/>
            <person name="Roger A.J."/>
            <person name="Ruiz-Trillo I."/>
            <person name="Lander E."/>
            <person name="Nusbaum C."/>
        </authorList>
    </citation>
    <scope>NUCLEOTIDE SEQUENCE [LARGE SCALE GENOMIC DNA]</scope>
    <source>
        <strain evidence="4 5">ATCC 50062</strain>
    </source>
</reference>
<feature type="compositionally biased region" description="Acidic residues" evidence="2">
    <location>
        <begin position="310"/>
        <end position="321"/>
    </location>
</feature>
<name>A0A0L0DTJ8_THETB</name>
<feature type="region of interest" description="Disordered" evidence="2">
    <location>
        <begin position="310"/>
        <end position="517"/>
    </location>
</feature>
<evidence type="ECO:0000256" key="1">
    <source>
        <dbReference type="ARBA" id="ARBA00010365"/>
    </source>
</evidence>